<evidence type="ECO:0000313" key="17">
    <source>
        <dbReference type="Proteomes" id="UP000324831"/>
    </source>
</evidence>
<evidence type="ECO:0000256" key="10">
    <source>
        <dbReference type="ARBA" id="ARBA00022842"/>
    </source>
</evidence>
<keyword evidence="6" id="KW-0479">Metal-binding</keyword>
<organism evidence="16 17">
    <name type="scientific">Candidatus Mycoplasma haematohominis</name>
    <dbReference type="NCBI Taxonomy" id="1494318"/>
    <lineage>
        <taxon>Bacteria</taxon>
        <taxon>Bacillati</taxon>
        <taxon>Mycoplasmatota</taxon>
        <taxon>Mollicutes</taxon>
        <taxon>Mycoplasmataceae</taxon>
        <taxon>Mycoplasma</taxon>
    </lineage>
</organism>
<keyword evidence="7" id="KW-0547">Nucleotide-binding</keyword>
<dbReference type="InterPro" id="IPR001697">
    <property type="entry name" value="Pyr_Knase"/>
</dbReference>
<comment type="caution">
    <text evidence="16">The sequence shown here is derived from an EMBL/GenBank/DDBJ whole genome shotgun (WGS) entry which is preliminary data.</text>
</comment>
<keyword evidence="9" id="KW-0067">ATP-binding</keyword>
<dbReference type="Proteomes" id="UP000324831">
    <property type="component" value="Unassembled WGS sequence"/>
</dbReference>
<sequence length="536" mass="60522">MKYLLKNTKIVSTFGPSITFDLDLTTGTAPEELKNKVQCVVRDVISAGVNCVRYNFSHGQVAENTTRTMAIFNVQKEFISKQEGSSRRYLRSVVLLADTKGPEIRVFDMGKDGVSYNRDQEIIVSCIEQKTGSSEGFSVFDATGTYNMANDCVVGNLILVEDGKLTLEILEVDKERGFVKAKVKNTYLLKRNKRINLPGADYSMNFLSDKDTNDIKYAIDNGFEFVALSFANSRDDVMQVRNLIESYCKEKQIPNIMKVYSKIETLKACKNLDEIIDSSDGIMIARGDLGLEIPYYEVPYWTQQIIKKCRKLQKPAITATQMLDSLERNVVATRAEVSDVYRAAEMGSDCTMLSGETAQGQFPVLAVETMTNIVYESEKYFNSAKFEKLFYDEIFDSLDSGVKSQFEDFKKALSSVGGIQAIAMKGKSFSIKFLKALSALRMKINVFVFQIVENIEVCCGDPDWKNEDYLNAKVLSDLALYRGIDLVFVDGKTDSKSSCDMLKEYLSFYGKDCKYQSDVKTVLYFDEDEGKWRLSN</sequence>
<evidence type="ECO:0000256" key="3">
    <source>
        <dbReference type="ARBA" id="ARBA00008663"/>
    </source>
</evidence>
<evidence type="ECO:0000313" key="16">
    <source>
        <dbReference type="EMBL" id="GCE63332.1"/>
    </source>
</evidence>
<dbReference type="InterPro" id="IPR015793">
    <property type="entry name" value="Pyrv_Knase_brl"/>
</dbReference>
<evidence type="ECO:0000256" key="5">
    <source>
        <dbReference type="ARBA" id="ARBA00022679"/>
    </source>
</evidence>
<keyword evidence="11 14" id="KW-0324">Glycolysis</keyword>
<evidence type="ECO:0000256" key="8">
    <source>
        <dbReference type="ARBA" id="ARBA00022777"/>
    </source>
</evidence>
<dbReference type="InterPro" id="IPR015806">
    <property type="entry name" value="Pyrv_Knase_insert_dom_sf"/>
</dbReference>
<dbReference type="Gene3D" id="2.40.33.10">
    <property type="entry name" value="PK beta-barrel domain-like"/>
    <property type="match status" value="1"/>
</dbReference>
<dbReference type="SUPFAM" id="SSF50800">
    <property type="entry name" value="PK beta-barrel domain-like"/>
    <property type="match status" value="1"/>
</dbReference>
<evidence type="ECO:0000256" key="9">
    <source>
        <dbReference type="ARBA" id="ARBA00022840"/>
    </source>
</evidence>
<dbReference type="UniPathway" id="UPA00109">
    <property type="reaction ID" value="UER00188"/>
</dbReference>
<evidence type="ECO:0000256" key="11">
    <source>
        <dbReference type="ARBA" id="ARBA00023152"/>
    </source>
</evidence>
<accession>A0A478FPY8</accession>
<protein>
    <recommendedName>
        <fullName evidence="4 13">Pyruvate kinase</fullName>
        <ecNumber evidence="4 13">2.7.1.40</ecNumber>
    </recommendedName>
</protein>
<keyword evidence="5 14" id="KW-0808">Transferase</keyword>
<evidence type="ECO:0000259" key="15">
    <source>
        <dbReference type="Pfam" id="PF00224"/>
    </source>
</evidence>
<dbReference type="AlphaFoldDB" id="A0A478FPY8"/>
<dbReference type="GO" id="GO:0004743">
    <property type="term" value="F:pyruvate kinase activity"/>
    <property type="evidence" value="ECO:0007669"/>
    <property type="project" value="UniProtKB-UniRule"/>
</dbReference>
<reference evidence="16 17" key="1">
    <citation type="submission" date="2019-01" db="EMBL/GenBank/DDBJ databases">
        <title>Draft genome sequences of Candidatus Mycoplasma haemohominis SWG34-3 identified from a patient with pyrexia, anemia and liver dysfunction.</title>
        <authorList>
            <person name="Sekizuka T."/>
            <person name="Hattori N."/>
            <person name="Katano H."/>
            <person name="Takuma T."/>
            <person name="Ito T."/>
            <person name="Arai N."/>
            <person name="Yanai R."/>
            <person name="Ishii S."/>
            <person name="Miura Y."/>
            <person name="Tokunaga T."/>
            <person name="Watanabe H."/>
            <person name="Nomura N."/>
            <person name="Eguchi J."/>
            <person name="Arai T."/>
            <person name="Hasegawa H."/>
            <person name="Nakamaki T."/>
            <person name="Wakita T."/>
            <person name="Niki Y."/>
            <person name="Kuroda M."/>
        </authorList>
    </citation>
    <scope>NUCLEOTIDE SEQUENCE [LARGE SCALE GENOMIC DNA]</scope>
    <source>
        <strain evidence="16">SWG34-3</strain>
    </source>
</reference>
<evidence type="ECO:0000256" key="14">
    <source>
        <dbReference type="RuleBase" id="RU000504"/>
    </source>
</evidence>
<evidence type="ECO:0000256" key="7">
    <source>
        <dbReference type="ARBA" id="ARBA00022741"/>
    </source>
</evidence>
<dbReference type="PANTHER" id="PTHR11817">
    <property type="entry name" value="PYRUVATE KINASE"/>
    <property type="match status" value="1"/>
</dbReference>
<dbReference type="EMBL" id="BIMN01000001">
    <property type="protein sequence ID" value="GCE63332.1"/>
    <property type="molecule type" value="Genomic_DNA"/>
</dbReference>
<comment type="catalytic activity">
    <reaction evidence="14">
        <text>pyruvate + ATP = phosphoenolpyruvate + ADP + H(+)</text>
        <dbReference type="Rhea" id="RHEA:18157"/>
        <dbReference type="ChEBI" id="CHEBI:15361"/>
        <dbReference type="ChEBI" id="CHEBI:15378"/>
        <dbReference type="ChEBI" id="CHEBI:30616"/>
        <dbReference type="ChEBI" id="CHEBI:58702"/>
        <dbReference type="ChEBI" id="CHEBI:456216"/>
        <dbReference type="EC" id="2.7.1.40"/>
    </reaction>
</comment>
<dbReference type="NCBIfam" id="TIGR01064">
    <property type="entry name" value="pyruv_kin"/>
    <property type="match status" value="1"/>
</dbReference>
<comment type="pathway">
    <text evidence="2 14">Carbohydrate degradation; glycolysis; pyruvate from D-glyceraldehyde 3-phosphate: step 5/5.</text>
</comment>
<dbReference type="Gene3D" id="3.20.20.60">
    <property type="entry name" value="Phosphoenolpyruvate-binding domains"/>
    <property type="match status" value="1"/>
</dbReference>
<evidence type="ECO:0000256" key="6">
    <source>
        <dbReference type="ARBA" id="ARBA00022723"/>
    </source>
</evidence>
<evidence type="ECO:0000256" key="2">
    <source>
        <dbReference type="ARBA" id="ARBA00004997"/>
    </source>
</evidence>
<keyword evidence="12 16" id="KW-0670">Pyruvate</keyword>
<dbReference type="InterPro" id="IPR015813">
    <property type="entry name" value="Pyrv/PenolPyrv_kinase-like_dom"/>
</dbReference>
<evidence type="ECO:0000256" key="13">
    <source>
        <dbReference type="NCBIfam" id="TIGR01064"/>
    </source>
</evidence>
<dbReference type="PRINTS" id="PR01050">
    <property type="entry name" value="PYRUVTKNASE"/>
</dbReference>
<dbReference type="Pfam" id="PF00224">
    <property type="entry name" value="PK"/>
    <property type="match status" value="1"/>
</dbReference>
<keyword evidence="8 14" id="KW-0418">Kinase</keyword>
<dbReference type="GO" id="GO:0005524">
    <property type="term" value="F:ATP binding"/>
    <property type="evidence" value="ECO:0007669"/>
    <property type="project" value="UniProtKB-KW"/>
</dbReference>
<dbReference type="GO" id="GO:0030955">
    <property type="term" value="F:potassium ion binding"/>
    <property type="evidence" value="ECO:0007669"/>
    <property type="project" value="UniProtKB-UniRule"/>
</dbReference>
<dbReference type="InterPro" id="IPR040442">
    <property type="entry name" value="Pyrv_kinase-like_dom_sf"/>
</dbReference>
<evidence type="ECO:0000256" key="4">
    <source>
        <dbReference type="ARBA" id="ARBA00012142"/>
    </source>
</evidence>
<evidence type="ECO:0000256" key="1">
    <source>
        <dbReference type="ARBA" id="ARBA00001958"/>
    </source>
</evidence>
<dbReference type="InterPro" id="IPR011037">
    <property type="entry name" value="Pyrv_Knase-like_insert_dom_sf"/>
</dbReference>
<feature type="domain" description="Pyruvate kinase barrel" evidence="15">
    <location>
        <begin position="6"/>
        <end position="367"/>
    </location>
</feature>
<dbReference type="GO" id="GO:0000287">
    <property type="term" value="F:magnesium ion binding"/>
    <property type="evidence" value="ECO:0007669"/>
    <property type="project" value="UniProtKB-UniRule"/>
</dbReference>
<dbReference type="EC" id="2.7.1.40" evidence="4 13"/>
<keyword evidence="10 14" id="KW-0460">Magnesium</keyword>
<dbReference type="GO" id="GO:0016301">
    <property type="term" value="F:kinase activity"/>
    <property type="evidence" value="ECO:0007669"/>
    <property type="project" value="UniProtKB-KW"/>
</dbReference>
<comment type="similarity">
    <text evidence="3 14">Belongs to the pyruvate kinase family.</text>
</comment>
<proteinExistence type="inferred from homology"/>
<name>A0A478FPY8_9MOLU</name>
<dbReference type="SUPFAM" id="SSF51621">
    <property type="entry name" value="Phosphoenolpyruvate/pyruvate domain"/>
    <property type="match status" value="1"/>
</dbReference>
<gene>
    <name evidence="16" type="primary">pyk</name>
    <name evidence="16" type="ORF">MHSWG343_03210</name>
</gene>
<comment type="cofactor">
    <cofactor evidence="1">
        <name>K(+)</name>
        <dbReference type="ChEBI" id="CHEBI:29103"/>
    </cofactor>
</comment>
<evidence type="ECO:0000256" key="12">
    <source>
        <dbReference type="ARBA" id="ARBA00023317"/>
    </source>
</evidence>